<organism evidence="3 4">
    <name type="scientific">Aggregatimonas sangjinii</name>
    <dbReference type="NCBI Taxonomy" id="2583587"/>
    <lineage>
        <taxon>Bacteria</taxon>
        <taxon>Pseudomonadati</taxon>
        <taxon>Bacteroidota</taxon>
        <taxon>Flavobacteriia</taxon>
        <taxon>Flavobacteriales</taxon>
        <taxon>Flavobacteriaceae</taxon>
        <taxon>Aggregatimonas</taxon>
    </lineage>
</organism>
<protein>
    <submittedName>
        <fullName evidence="3">Energy transducer TonB</fullName>
    </submittedName>
</protein>
<keyword evidence="2" id="KW-0812">Transmembrane</keyword>
<feature type="compositionally biased region" description="Gly residues" evidence="1">
    <location>
        <begin position="218"/>
        <end position="229"/>
    </location>
</feature>
<evidence type="ECO:0000313" key="3">
    <source>
        <dbReference type="EMBL" id="QCW98905.1"/>
    </source>
</evidence>
<evidence type="ECO:0000256" key="1">
    <source>
        <dbReference type="SAM" id="MobiDB-lite"/>
    </source>
</evidence>
<dbReference type="Proteomes" id="UP000310017">
    <property type="component" value="Chromosome"/>
</dbReference>
<feature type="compositionally biased region" description="Basic and acidic residues" evidence="1">
    <location>
        <begin position="97"/>
        <end position="149"/>
    </location>
</feature>
<evidence type="ECO:0000313" key="4">
    <source>
        <dbReference type="Proteomes" id="UP000310017"/>
    </source>
</evidence>
<dbReference type="OrthoDB" id="676306at2"/>
<feature type="transmembrane region" description="Helical" evidence="2">
    <location>
        <begin position="12"/>
        <end position="32"/>
    </location>
</feature>
<dbReference type="RefSeq" id="WP_138851260.1">
    <property type="nucleotide sequence ID" value="NZ_CP040710.1"/>
</dbReference>
<evidence type="ECO:0000256" key="2">
    <source>
        <dbReference type="SAM" id="Phobius"/>
    </source>
</evidence>
<feature type="compositionally biased region" description="Basic and acidic residues" evidence="1">
    <location>
        <begin position="156"/>
        <end position="177"/>
    </location>
</feature>
<keyword evidence="4" id="KW-1185">Reference proteome</keyword>
<feature type="compositionally biased region" description="Polar residues" evidence="1">
    <location>
        <begin position="232"/>
        <end position="241"/>
    </location>
</feature>
<accession>A0A5B7SK06</accession>
<keyword evidence="2" id="KW-0472">Membrane</keyword>
<feature type="compositionally biased region" description="Basic and acidic residues" evidence="1">
    <location>
        <begin position="197"/>
        <end position="207"/>
    </location>
</feature>
<name>A0A5B7SK06_9FLAO</name>
<sequence length="314" mass="34109">MSFLNTRHKKQSFTLTTLLLSVLLLILFYIGLTYMDPPEENGISVNFGTTDFGSGRVQPKEKIQSEPLNTPPVEPVKQEEVEEEVVEEEVEDVPEEAVVKEAPAEELMTREDAEAIRMETAKAEKKKAEDAAKAAEKRKEEAIKREKAKAAKIAQQKKEAEEKARREQEAKKKKLDEMMGGLNKSDGTASGSEGDDDRAGDKGRPDGDPYATSYYGAPGSGSGTGGYGLNGRSLSSKGKVQQDCNEEGRVVVKIVVDRNGKVVSATPGVKGTTNNAACLLQPAKETAFKHSWNSDSNAPSQQIGFVVVNFKLGE</sequence>
<feature type="region of interest" description="Disordered" evidence="1">
    <location>
        <begin position="56"/>
        <end position="241"/>
    </location>
</feature>
<dbReference type="EMBL" id="CP040710">
    <property type="protein sequence ID" value="QCW98905.1"/>
    <property type="molecule type" value="Genomic_DNA"/>
</dbReference>
<keyword evidence="2" id="KW-1133">Transmembrane helix</keyword>
<dbReference type="KEGG" id="asag:FGM00_01770"/>
<feature type="compositionally biased region" description="Acidic residues" evidence="1">
    <location>
        <begin position="80"/>
        <end position="95"/>
    </location>
</feature>
<gene>
    <name evidence="3" type="ORF">FGM00_01770</name>
</gene>
<dbReference type="AlphaFoldDB" id="A0A5B7SK06"/>
<reference evidence="3 4" key="1">
    <citation type="submission" date="2019-05" db="EMBL/GenBank/DDBJ databases">
        <title>Genome sequencing of F202Z8.</title>
        <authorList>
            <person name="Kwon Y.M."/>
        </authorList>
    </citation>
    <scope>NUCLEOTIDE SEQUENCE [LARGE SCALE GENOMIC DNA]</scope>
    <source>
        <strain evidence="3 4">F202Z8</strain>
    </source>
</reference>
<proteinExistence type="predicted"/>